<gene>
    <name evidence="9" type="ORF">DFR45_102192</name>
</gene>
<dbReference type="EMBL" id="QPJU01000002">
    <property type="protein sequence ID" value="RCX10790.1"/>
    <property type="molecule type" value="Genomic_DNA"/>
</dbReference>
<keyword evidence="2" id="KW-0488">Methylation</keyword>
<evidence type="ECO:0000259" key="7">
    <source>
        <dbReference type="PROSITE" id="PS50111"/>
    </source>
</evidence>
<dbReference type="Gene3D" id="1.10.287.950">
    <property type="entry name" value="Methyl-accepting chemotaxis protein"/>
    <property type="match status" value="1"/>
</dbReference>
<dbReference type="Proteomes" id="UP000252174">
    <property type="component" value="Unassembled WGS sequence"/>
</dbReference>
<feature type="transmembrane region" description="Helical" evidence="6">
    <location>
        <begin position="199"/>
        <end position="219"/>
    </location>
</feature>
<keyword evidence="4" id="KW-0807">Transducer</keyword>
<dbReference type="InterPro" id="IPR004089">
    <property type="entry name" value="MCPsignal_dom"/>
</dbReference>
<keyword evidence="6" id="KW-0472">Membrane</keyword>
<dbReference type="PROSITE" id="PS50885">
    <property type="entry name" value="HAMP"/>
    <property type="match status" value="1"/>
</dbReference>
<dbReference type="OrthoDB" id="9806477at2"/>
<dbReference type="FunFam" id="1.10.287.950:FF:000001">
    <property type="entry name" value="Methyl-accepting chemotaxis sensory transducer"/>
    <property type="match status" value="1"/>
</dbReference>
<sequence>MKNDFSHEPAKPRGRLARRLLWAFAAVLLLALMGTTIGIWSLWQIRTATEHMVRYHIGNERLVADAFRLQAINAERYKAISLSSEPEVSEVLGADIAGTQQQYDALLQQLGQRLQSADERTLLTRIEAAGKDFAQARAELVAARDSNFTERIRKVYGERFLPSSQALLSALETLSKTQRKAIDGAATEIDRLSALARGALLAFSALALLLGGLLALWLVRRITHPIALAGATAERVARLDLGHEITGHEHDEAGRMLGALAVMQDALRALVTQVRQSAQNIRTASSEIASGNADLSSRTEAAAASLQQTAAALEHLTARVTQAAAAAERAQEMASHAAAEARQGGGVVTQMVATMQGIHQASGKIAEITGVIDGIAFQTNILALNAAVEAARAGEHGRGFAVVATEVRQLATRSAEAAREIKALIGSSTERVQAGSELAAAAGSAMQRIVGSIEQAATMMAEINAGTQAQHHDIGQIHSAVAQLDRMTQQNSALVEESAAAAASLHGQAQELAGLISRFVLPGVSELPGEDAPYPRPAPRQPLRLAGA</sequence>
<dbReference type="PANTHER" id="PTHR43531:SF14">
    <property type="entry name" value="METHYL-ACCEPTING CHEMOTAXIS PROTEIN I-RELATED"/>
    <property type="match status" value="1"/>
</dbReference>
<dbReference type="InterPro" id="IPR051310">
    <property type="entry name" value="MCP_chemotaxis"/>
</dbReference>
<feature type="region of interest" description="Disordered" evidence="5">
    <location>
        <begin position="526"/>
        <end position="548"/>
    </location>
</feature>
<dbReference type="SMART" id="SM00304">
    <property type="entry name" value="HAMP"/>
    <property type="match status" value="1"/>
</dbReference>
<organism evidence="9 10">
    <name type="scientific">Extensimonas vulgaris</name>
    <dbReference type="NCBI Taxonomy" id="1031594"/>
    <lineage>
        <taxon>Bacteria</taxon>
        <taxon>Pseudomonadati</taxon>
        <taxon>Pseudomonadota</taxon>
        <taxon>Betaproteobacteria</taxon>
        <taxon>Burkholderiales</taxon>
        <taxon>Comamonadaceae</taxon>
        <taxon>Extensimonas</taxon>
    </lineage>
</organism>
<dbReference type="CDD" id="cd19411">
    <property type="entry name" value="MCP2201-like_sensor"/>
    <property type="match status" value="1"/>
</dbReference>
<dbReference type="AlphaFoldDB" id="A0A369AN29"/>
<proteinExistence type="inferred from homology"/>
<dbReference type="GO" id="GO:0006935">
    <property type="term" value="P:chemotaxis"/>
    <property type="evidence" value="ECO:0007669"/>
    <property type="project" value="TreeGrafter"/>
</dbReference>
<name>A0A369AN29_9BURK</name>
<dbReference type="PANTHER" id="PTHR43531">
    <property type="entry name" value="PROTEIN ICFG"/>
    <property type="match status" value="1"/>
</dbReference>
<accession>A0A369AN29</accession>
<dbReference type="Pfam" id="PF00672">
    <property type="entry name" value="HAMP"/>
    <property type="match status" value="1"/>
</dbReference>
<dbReference type="GO" id="GO:0005886">
    <property type="term" value="C:plasma membrane"/>
    <property type="evidence" value="ECO:0007669"/>
    <property type="project" value="TreeGrafter"/>
</dbReference>
<comment type="caution">
    <text evidence="9">The sequence shown here is derived from an EMBL/GenBank/DDBJ whole genome shotgun (WGS) entry which is preliminary data.</text>
</comment>
<keyword evidence="10" id="KW-1185">Reference proteome</keyword>
<evidence type="ECO:0000256" key="5">
    <source>
        <dbReference type="SAM" id="MobiDB-lite"/>
    </source>
</evidence>
<dbReference type="InterPro" id="IPR024478">
    <property type="entry name" value="HlyB_4HB_MCP"/>
</dbReference>
<evidence type="ECO:0000256" key="2">
    <source>
        <dbReference type="ARBA" id="ARBA00022481"/>
    </source>
</evidence>
<evidence type="ECO:0000256" key="3">
    <source>
        <dbReference type="ARBA" id="ARBA00029447"/>
    </source>
</evidence>
<comment type="subcellular location">
    <subcellularLocation>
        <location evidence="1">Membrane</location>
    </subcellularLocation>
</comment>
<feature type="domain" description="Methyl-accepting transducer" evidence="7">
    <location>
        <begin position="277"/>
        <end position="506"/>
    </location>
</feature>
<evidence type="ECO:0000256" key="1">
    <source>
        <dbReference type="ARBA" id="ARBA00004370"/>
    </source>
</evidence>
<keyword evidence="6" id="KW-0812">Transmembrane</keyword>
<evidence type="ECO:0000313" key="10">
    <source>
        <dbReference type="Proteomes" id="UP000252174"/>
    </source>
</evidence>
<protein>
    <submittedName>
        <fullName evidence="9">Methyl-accepting chemotaxis protein</fullName>
    </submittedName>
</protein>
<keyword evidence="6" id="KW-1133">Transmembrane helix</keyword>
<feature type="domain" description="HAMP" evidence="8">
    <location>
        <begin position="220"/>
        <end position="272"/>
    </location>
</feature>
<dbReference type="InterPro" id="IPR003660">
    <property type="entry name" value="HAMP_dom"/>
</dbReference>
<dbReference type="GO" id="GO:0004888">
    <property type="term" value="F:transmembrane signaling receptor activity"/>
    <property type="evidence" value="ECO:0007669"/>
    <property type="project" value="TreeGrafter"/>
</dbReference>
<dbReference type="RefSeq" id="WP_114482378.1">
    <property type="nucleotide sequence ID" value="NZ_QPJU01000002.1"/>
</dbReference>
<dbReference type="PROSITE" id="PS50111">
    <property type="entry name" value="CHEMOTAXIS_TRANSDUC_2"/>
    <property type="match status" value="1"/>
</dbReference>
<evidence type="ECO:0000256" key="6">
    <source>
        <dbReference type="SAM" id="Phobius"/>
    </source>
</evidence>
<dbReference type="Pfam" id="PF00015">
    <property type="entry name" value="MCPsignal"/>
    <property type="match status" value="1"/>
</dbReference>
<dbReference type="Pfam" id="PF12729">
    <property type="entry name" value="4HB_MCP_1"/>
    <property type="match status" value="1"/>
</dbReference>
<dbReference type="InterPro" id="IPR047347">
    <property type="entry name" value="YvaQ-like_sensor"/>
</dbReference>
<dbReference type="GO" id="GO:0007165">
    <property type="term" value="P:signal transduction"/>
    <property type="evidence" value="ECO:0007669"/>
    <property type="project" value="UniProtKB-KW"/>
</dbReference>
<feature type="transmembrane region" description="Helical" evidence="6">
    <location>
        <begin position="20"/>
        <end position="43"/>
    </location>
</feature>
<reference evidence="9 10" key="1">
    <citation type="submission" date="2018-07" db="EMBL/GenBank/DDBJ databases">
        <title>Genomic Encyclopedia of Type Strains, Phase IV (KMG-IV): sequencing the most valuable type-strain genomes for metagenomic binning, comparative biology and taxonomic classification.</title>
        <authorList>
            <person name="Goeker M."/>
        </authorList>
    </citation>
    <scope>NUCLEOTIDE SEQUENCE [LARGE SCALE GENOMIC DNA]</scope>
    <source>
        <strain evidence="9 10">DSM 100911</strain>
    </source>
</reference>
<evidence type="ECO:0000256" key="4">
    <source>
        <dbReference type="PROSITE-ProRule" id="PRU00284"/>
    </source>
</evidence>
<evidence type="ECO:0000259" key="8">
    <source>
        <dbReference type="PROSITE" id="PS50885"/>
    </source>
</evidence>
<dbReference type="SUPFAM" id="SSF58104">
    <property type="entry name" value="Methyl-accepting chemotaxis protein (MCP) signaling domain"/>
    <property type="match status" value="1"/>
</dbReference>
<comment type="similarity">
    <text evidence="3">Belongs to the methyl-accepting chemotaxis (MCP) protein family.</text>
</comment>
<dbReference type="SMART" id="SM00283">
    <property type="entry name" value="MA"/>
    <property type="match status" value="1"/>
</dbReference>
<evidence type="ECO:0000313" key="9">
    <source>
        <dbReference type="EMBL" id="RCX10790.1"/>
    </source>
</evidence>